<dbReference type="Proteomes" id="UP000249390">
    <property type="component" value="Unassembled WGS sequence"/>
</dbReference>
<comment type="caution">
    <text evidence="2">The sequence shown here is derived from an EMBL/GenBank/DDBJ whole genome shotgun (WGS) entry which is preliminary data.</text>
</comment>
<evidence type="ECO:0000313" key="2">
    <source>
        <dbReference type="EMBL" id="RAL39735.1"/>
    </source>
</evidence>
<protein>
    <submittedName>
        <fullName evidence="2">Uncharacterized protein</fullName>
    </submittedName>
</protein>
<comment type="similarity">
    <text evidence="1">Belongs to the ARG7 family.</text>
</comment>
<gene>
    <name evidence="2" type="ORF">DM860_003268</name>
</gene>
<proteinExistence type="inferred from homology"/>
<sequence length="119" mass="13104">MGIMGTIRLQAIAGHARKHVFLLGSRKSSPEAAAVPKGHVAVYVGGRTEEKKRRYVVPIWYLKHPLFQRLLRLAEEEYGFHHPMGGLTIPCTQSAFSTVTSAILSQCPPPPARRRSGSS</sequence>
<evidence type="ECO:0000313" key="3">
    <source>
        <dbReference type="Proteomes" id="UP000249390"/>
    </source>
</evidence>
<dbReference type="Pfam" id="PF02519">
    <property type="entry name" value="Auxin_inducible"/>
    <property type="match status" value="1"/>
</dbReference>
<dbReference type="AlphaFoldDB" id="A0A328D1W8"/>
<accession>A0A328D1W8</accession>
<evidence type="ECO:0000256" key="1">
    <source>
        <dbReference type="ARBA" id="ARBA00006974"/>
    </source>
</evidence>
<keyword evidence="3" id="KW-1185">Reference proteome</keyword>
<dbReference type="GO" id="GO:0009733">
    <property type="term" value="P:response to auxin"/>
    <property type="evidence" value="ECO:0007669"/>
    <property type="project" value="InterPro"/>
</dbReference>
<dbReference type="InterPro" id="IPR003676">
    <property type="entry name" value="SAUR_fam"/>
</dbReference>
<dbReference type="EMBL" id="NQVE01000200">
    <property type="protein sequence ID" value="RAL39735.1"/>
    <property type="molecule type" value="Genomic_DNA"/>
</dbReference>
<organism evidence="2 3">
    <name type="scientific">Cuscuta australis</name>
    <dbReference type="NCBI Taxonomy" id="267555"/>
    <lineage>
        <taxon>Eukaryota</taxon>
        <taxon>Viridiplantae</taxon>
        <taxon>Streptophyta</taxon>
        <taxon>Embryophyta</taxon>
        <taxon>Tracheophyta</taxon>
        <taxon>Spermatophyta</taxon>
        <taxon>Magnoliopsida</taxon>
        <taxon>eudicotyledons</taxon>
        <taxon>Gunneridae</taxon>
        <taxon>Pentapetalae</taxon>
        <taxon>asterids</taxon>
        <taxon>lamiids</taxon>
        <taxon>Solanales</taxon>
        <taxon>Convolvulaceae</taxon>
        <taxon>Cuscuteae</taxon>
        <taxon>Cuscuta</taxon>
        <taxon>Cuscuta subgen. Grammica</taxon>
        <taxon>Cuscuta sect. Cleistogrammica</taxon>
    </lineage>
</organism>
<dbReference type="PANTHER" id="PTHR31929">
    <property type="entry name" value="SAUR-LIKE AUXIN-RESPONSIVE PROTEIN FAMILY-RELATED"/>
    <property type="match status" value="1"/>
</dbReference>
<reference evidence="2 3" key="1">
    <citation type="submission" date="2018-06" db="EMBL/GenBank/DDBJ databases">
        <title>The Genome of Cuscuta australis (Dodder) Provides Insight into the Evolution of Plant Parasitism.</title>
        <authorList>
            <person name="Liu H."/>
        </authorList>
    </citation>
    <scope>NUCLEOTIDE SEQUENCE [LARGE SCALE GENOMIC DNA]</scope>
    <source>
        <strain evidence="3">cv. Yunnan</strain>
        <tissue evidence="2">Vines</tissue>
    </source>
</reference>
<name>A0A328D1W8_9ASTE</name>